<organism evidence="1 2">
    <name type="scientific">Hydrogenophaga luteola</name>
    <dbReference type="NCBI Taxonomy" id="1591122"/>
    <lineage>
        <taxon>Bacteria</taxon>
        <taxon>Pseudomonadati</taxon>
        <taxon>Pseudomonadota</taxon>
        <taxon>Betaproteobacteria</taxon>
        <taxon>Burkholderiales</taxon>
        <taxon>Comamonadaceae</taxon>
        <taxon>Hydrogenophaga</taxon>
    </lineage>
</organism>
<reference evidence="2" key="1">
    <citation type="journal article" date="2019" name="Int. J. Syst. Evol. Microbiol.">
        <title>The Global Catalogue of Microorganisms (GCM) 10K type strain sequencing project: providing services to taxonomists for standard genome sequencing and annotation.</title>
        <authorList>
            <consortium name="The Broad Institute Genomics Platform"/>
            <consortium name="The Broad Institute Genome Sequencing Center for Infectious Disease"/>
            <person name="Wu L."/>
            <person name="Ma J."/>
        </authorList>
    </citation>
    <scope>NUCLEOTIDE SEQUENCE [LARGE SCALE GENOMIC DNA]</scope>
    <source>
        <strain evidence="2">KCTC 42501</strain>
    </source>
</reference>
<dbReference type="Proteomes" id="UP001595729">
    <property type="component" value="Unassembled WGS sequence"/>
</dbReference>
<protein>
    <submittedName>
        <fullName evidence="1">Uncharacterized protein</fullName>
    </submittedName>
</protein>
<sequence>MRTSDLCELIFREVCEENSAFYRRMIEEESLDAIKDPLWQRIVSLARSLSDQDKETLIEFPSEHQLMQFRLFAEALMEILHSQVVFCHFPSLMERGSSMRATCRRSF</sequence>
<keyword evidence="2" id="KW-1185">Reference proteome</keyword>
<dbReference type="EMBL" id="JBHRXX010000011">
    <property type="protein sequence ID" value="MFC3686653.1"/>
    <property type="molecule type" value="Genomic_DNA"/>
</dbReference>
<evidence type="ECO:0000313" key="2">
    <source>
        <dbReference type="Proteomes" id="UP001595729"/>
    </source>
</evidence>
<evidence type="ECO:0000313" key="1">
    <source>
        <dbReference type="EMBL" id="MFC3686653.1"/>
    </source>
</evidence>
<name>A0ABV7WDZ0_9BURK</name>
<proteinExistence type="predicted"/>
<comment type="caution">
    <text evidence="1">The sequence shown here is derived from an EMBL/GenBank/DDBJ whole genome shotgun (WGS) entry which is preliminary data.</text>
</comment>
<gene>
    <name evidence="1" type="ORF">ACFOPI_23885</name>
</gene>
<dbReference type="RefSeq" id="WP_382179848.1">
    <property type="nucleotide sequence ID" value="NZ_JBHRXX010000011.1"/>
</dbReference>
<accession>A0ABV7WDZ0</accession>